<evidence type="ECO:0008006" key="3">
    <source>
        <dbReference type="Google" id="ProtNLM"/>
    </source>
</evidence>
<dbReference type="PANTHER" id="PTHR20883:SF48">
    <property type="entry name" value="ECTOINE DIOXYGENASE"/>
    <property type="match status" value="1"/>
</dbReference>
<dbReference type="PANTHER" id="PTHR20883">
    <property type="entry name" value="PHYTANOYL-COA DIOXYGENASE DOMAIN CONTAINING 1"/>
    <property type="match status" value="1"/>
</dbReference>
<sequence length="237" mass="27316">MITREEKEFFLEHGYLHAKGVLSGDYLSFIQQEFDRVWDLEKPPVSQHKLLKHRSFLDLVEHAPILQRIQAIFGSQTQLLQYDLLRQGAHNSGPLRAWHRDFTFPGERPLSINTIIMLNQMTEERGPTRVVPGTHRGEAIPTGEQRNQPLPDEVAVYAEPGDAVFINGAIWHTGGINKTDGVRRGIYLYYGYWWLKRYNAEIALPWQAFEGASEQRLRLLGIKMPDKDIHMYAPNPS</sequence>
<name>A0ABQ6FKQ7_9CHLR</name>
<gene>
    <name evidence="1" type="ORF">KDH_10740</name>
</gene>
<organism evidence="1 2">
    <name type="scientific">Dictyobacter halimunensis</name>
    <dbReference type="NCBI Taxonomy" id="3026934"/>
    <lineage>
        <taxon>Bacteria</taxon>
        <taxon>Bacillati</taxon>
        <taxon>Chloroflexota</taxon>
        <taxon>Ktedonobacteria</taxon>
        <taxon>Ktedonobacterales</taxon>
        <taxon>Dictyobacteraceae</taxon>
        <taxon>Dictyobacter</taxon>
    </lineage>
</organism>
<dbReference type="SUPFAM" id="SSF51197">
    <property type="entry name" value="Clavaminate synthase-like"/>
    <property type="match status" value="1"/>
</dbReference>
<reference evidence="1 2" key="1">
    <citation type="submission" date="2023-02" db="EMBL/GenBank/DDBJ databases">
        <title>Dictyobacter halimunensis sp. nov., a new member of the class Ktedonobacteria from forest soil in a geothermal area.</title>
        <authorList>
            <person name="Rachmania M.K."/>
            <person name="Ningsih F."/>
            <person name="Sakai Y."/>
            <person name="Yabe S."/>
            <person name="Yokota A."/>
            <person name="Sjamsuridzal W."/>
        </authorList>
    </citation>
    <scope>NUCLEOTIDE SEQUENCE [LARGE SCALE GENOMIC DNA]</scope>
    <source>
        <strain evidence="1 2">S3.2.2.5</strain>
    </source>
</reference>
<dbReference type="Proteomes" id="UP001344906">
    <property type="component" value="Unassembled WGS sequence"/>
</dbReference>
<keyword evidence="2" id="KW-1185">Reference proteome</keyword>
<dbReference type="Gene3D" id="2.60.120.620">
    <property type="entry name" value="q2cbj1_9rhob like domain"/>
    <property type="match status" value="1"/>
</dbReference>
<proteinExistence type="predicted"/>
<evidence type="ECO:0000313" key="1">
    <source>
        <dbReference type="EMBL" id="GLV54226.1"/>
    </source>
</evidence>
<accession>A0ABQ6FKQ7</accession>
<dbReference type="RefSeq" id="WP_338247931.1">
    <property type="nucleotide sequence ID" value="NZ_BSRI01000001.1"/>
</dbReference>
<evidence type="ECO:0000313" key="2">
    <source>
        <dbReference type="Proteomes" id="UP001344906"/>
    </source>
</evidence>
<dbReference type="EMBL" id="BSRI01000001">
    <property type="protein sequence ID" value="GLV54226.1"/>
    <property type="molecule type" value="Genomic_DNA"/>
</dbReference>
<comment type="caution">
    <text evidence="1">The sequence shown here is derived from an EMBL/GenBank/DDBJ whole genome shotgun (WGS) entry which is preliminary data.</text>
</comment>
<protein>
    <recommendedName>
        <fullName evidence="3">Phytanoyl-CoA dioxygenase</fullName>
    </recommendedName>
</protein>
<dbReference type="InterPro" id="IPR008775">
    <property type="entry name" value="Phytyl_CoA_dOase-like"/>
</dbReference>
<dbReference type="Pfam" id="PF05721">
    <property type="entry name" value="PhyH"/>
    <property type="match status" value="1"/>
</dbReference>